<dbReference type="VEuPathDB" id="VectorBase:HLOH_045265"/>
<accession>A0A9J6GQ34</accession>
<dbReference type="PANTHER" id="PTHR11785:SF516">
    <property type="entry name" value="AMINO ACID PERMEASE_ SLC12A DOMAIN-CONTAINING PROTEIN"/>
    <property type="match status" value="1"/>
</dbReference>
<evidence type="ECO:0000313" key="1">
    <source>
        <dbReference type="EMBL" id="KAH9380606.1"/>
    </source>
</evidence>
<keyword evidence="2" id="KW-1185">Reference proteome</keyword>
<dbReference type="Proteomes" id="UP000821853">
    <property type="component" value="Chromosome 8"/>
</dbReference>
<evidence type="ECO:0008006" key="3">
    <source>
        <dbReference type="Google" id="ProtNLM"/>
    </source>
</evidence>
<dbReference type="AlphaFoldDB" id="A0A9J6GQ34"/>
<proteinExistence type="predicted"/>
<protein>
    <recommendedName>
        <fullName evidence="3">Amino acid transporter</fullName>
    </recommendedName>
</protein>
<dbReference type="InterPro" id="IPR050598">
    <property type="entry name" value="AminoAcid_Transporter"/>
</dbReference>
<dbReference type="GO" id="GO:0015179">
    <property type="term" value="F:L-amino acid transmembrane transporter activity"/>
    <property type="evidence" value="ECO:0007669"/>
    <property type="project" value="TreeGrafter"/>
</dbReference>
<comment type="caution">
    <text evidence="1">The sequence shown here is derived from an EMBL/GenBank/DDBJ whole genome shotgun (WGS) entry which is preliminary data.</text>
</comment>
<dbReference type="EMBL" id="JABSTR010000010">
    <property type="protein sequence ID" value="KAH9380606.1"/>
    <property type="molecule type" value="Genomic_DNA"/>
</dbReference>
<dbReference type="Gene3D" id="1.20.1740.10">
    <property type="entry name" value="Amino acid/polyamine transporter I"/>
    <property type="match status" value="1"/>
</dbReference>
<dbReference type="OrthoDB" id="6506682at2759"/>
<name>A0A9J6GQ34_HAELO</name>
<evidence type="ECO:0000313" key="2">
    <source>
        <dbReference type="Proteomes" id="UP000821853"/>
    </source>
</evidence>
<dbReference type="PANTHER" id="PTHR11785">
    <property type="entry name" value="AMINO ACID TRANSPORTER"/>
    <property type="match status" value="1"/>
</dbReference>
<sequence length="95" mass="9980">MMGIGAAGLCEAELGALLPASGGDYAFFLAAGKPFGPFGDVPAFLYSWAFFLVDPAATTVQGLTFSAYVLSLPYPHCKPPYIINVLVTALYISEP</sequence>
<organism evidence="1 2">
    <name type="scientific">Haemaphysalis longicornis</name>
    <name type="common">Bush tick</name>
    <dbReference type="NCBI Taxonomy" id="44386"/>
    <lineage>
        <taxon>Eukaryota</taxon>
        <taxon>Metazoa</taxon>
        <taxon>Ecdysozoa</taxon>
        <taxon>Arthropoda</taxon>
        <taxon>Chelicerata</taxon>
        <taxon>Arachnida</taxon>
        <taxon>Acari</taxon>
        <taxon>Parasitiformes</taxon>
        <taxon>Ixodida</taxon>
        <taxon>Ixodoidea</taxon>
        <taxon>Ixodidae</taxon>
        <taxon>Haemaphysalinae</taxon>
        <taxon>Haemaphysalis</taxon>
    </lineage>
</organism>
<gene>
    <name evidence="1" type="ORF">HPB48_018803</name>
</gene>
<reference evidence="1 2" key="1">
    <citation type="journal article" date="2020" name="Cell">
        <title>Large-Scale Comparative Analyses of Tick Genomes Elucidate Their Genetic Diversity and Vector Capacities.</title>
        <authorList>
            <consortium name="Tick Genome and Microbiome Consortium (TIGMIC)"/>
            <person name="Jia N."/>
            <person name="Wang J."/>
            <person name="Shi W."/>
            <person name="Du L."/>
            <person name="Sun Y."/>
            <person name="Zhan W."/>
            <person name="Jiang J.F."/>
            <person name="Wang Q."/>
            <person name="Zhang B."/>
            <person name="Ji P."/>
            <person name="Bell-Sakyi L."/>
            <person name="Cui X.M."/>
            <person name="Yuan T.T."/>
            <person name="Jiang B.G."/>
            <person name="Yang W.F."/>
            <person name="Lam T.T."/>
            <person name="Chang Q.C."/>
            <person name="Ding S.J."/>
            <person name="Wang X.J."/>
            <person name="Zhu J.G."/>
            <person name="Ruan X.D."/>
            <person name="Zhao L."/>
            <person name="Wei J.T."/>
            <person name="Ye R.Z."/>
            <person name="Que T.C."/>
            <person name="Du C.H."/>
            <person name="Zhou Y.H."/>
            <person name="Cheng J.X."/>
            <person name="Dai P.F."/>
            <person name="Guo W.B."/>
            <person name="Han X.H."/>
            <person name="Huang E.J."/>
            <person name="Li L.F."/>
            <person name="Wei W."/>
            <person name="Gao Y.C."/>
            <person name="Liu J.Z."/>
            <person name="Shao H.Z."/>
            <person name="Wang X."/>
            <person name="Wang C.C."/>
            <person name="Yang T.C."/>
            <person name="Huo Q.B."/>
            <person name="Li W."/>
            <person name="Chen H.Y."/>
            <person name="Chen S.E."/>
            <person name="Zhou L.G."/>
            <person name="Ni X.B."/>
            <person name="Tian J.H."/>
            <person name="Sheng Y."/>
            <person name="Liu T."/>
            <person name="Pan Y.S."/>
            <person name="Xia L.Y."/>
            <person name="Li J."/>
            <person name="Zhao F."/>
            <person name="Cao W.C."/>
        </authorList>
    </citation>
    <scope>NUCLEOTIDE SEQUENCE [LARGE SCALE GENOMIC DNA]</scope>
    <source>
        <strain evidence="1">HaeL-2018</strain>
    </source>
</reference>